<protein>
    <submittedName>
        <fullName evidence="4">Uncharacterized protein</fullName>
    </submittedName>
</protein>
<reference evidence="4" key="1">
    <citation type="submission" date="2022-07" db="EMBL/GenBank/DDBJ databases">
        <title>Phylogenomic reconstructions and comparative analyses of Kickxellomycotina fungi.</title>
        <authorList>
            <person name="Reynolds N.K."/>
            <person name="Stajich J.E."/>
            <person name="Barry K."/>
            <person name="Grigoriev I.V."/>
            <person name="Crous P."/>
            <person name="Smith M.E."/>
        </authorList>
    </citation>
    <scope>NUCLEOTIDE SEQUENCE</scope>
    <source>
        <strain evidence="4">NRRL 3115</strain>
    </source>
</reference>
<feature type="transmembrane region" description="Helical" evidence="2">
    <location>
        <begin position="471"/>
        <end position="492"/>
    </location>
</feature>
<feature type="compositionally biased region" description="Low complexity" evidence="1">
    <location>
        <begin position="378"/>
        <end position="387"/>
    </location>
</feature>
<evidence type="ECO:0000313" key="5">
    <source>
        <dbReference type="Proteomes" id="UP001151518"/>
    </source>
</evidence>
<keyword evidence="2" id="KW-0812">Transmembrane</keyword>
<proteinExistence type="predicted"/>
<comment type="caution">
    <text evidence="4">The sequence shown here is derived from an EMBL/GenBank/DDBJ whole genome shotgun (WGS) entry which is preliminary data.</text>
</comment>
<name>A0A9W8G514_9FUNG</name>
<evidence type="ECO:0000256" key="3">
    <source>
        <dbReference type="SAM" id="SignalP"/>
    </source>
</evidence>
<feature type="signal peptide" evidence="3">
    <location>
        <begin position="1"/>
        <end position="23"/>
    </location>
</feature>
<dbReference type="AlphaFoldDB" id="A0A9W8G514"/>
<feature type="region of interest" description="Disordered" evidence="1">
    <location>
        <begin position="427"/>
        <end position="451"/>
    </location>
</feature>
<dbReference type="SUPFAM" id="SSF50494">
    <property type="entry name" value="Trypsin-like serine proteases"/>
    <property type="match status" value="1"/>
</dbReference>
<organism evidence="4 5">
    <name type="scientific">Coemansia spiralis</name>
    <dbReference type="NCBI Taxonomy" id="417178"/>
    <lineage>
        <taxon>Eukaryota</taxon>
        <taxon>Fungi</taxon>
        <taxon>Fungi incertae sedis</taxon>
        <taxon>Zoopagomycota</taxon>
        <taxon>Kickxellomycotina</taxon>
        <taxon>Kickxellomycetes</taxon>
        <taxon>Kickxellales</taxon>
        <taxon>Kickxellaceae</taxon>
        <taxon>Coemansia</taxon>
    </lineage>
</organism>
<sequence>MSPIITHIYTLVVALLYLLIVSATPIARKANQTHILARGSTTRTITSTPGGFLVKNGQETSCEIALIDNKAAFVAASCVSDANGNTDTSNSYQVYYNSGNSSPVSVSLPPSDISIHAYYNPSTFENNIAIIQFNSDKEVRWSNSIGVGTSGLSDAMLVRRYMSSLNSPEWTDPLTVTNSNAGSSCSTQSGLYAANTGDFVCSYQITEPLLNSMCGIPYGSVYSALNGIVAVSGLYSFSVISGSSFCSSSSTINYYTLLSNYIAFAKNVIGRDVSLVFDEGVSVNANILYTMRPESFSSPSGTSVITGDLFANGATGTNWIYGQALNQPANQNTANTGSNANMNAVAADAGSGSLSGGTPANGDSDNSNNASGGGVAGGAVSSGSNPADAAAVASNTVSNGMNPTLVPSADDFTLSSLDSYASSAGGTGITSGSNVGSHDTTGGSNRVNTNDAASENQASANARNGISGGEIAAIVICLLVGMSLMIGGLFLGSRWYRQRKLRKRWAPEAVRQMVEAQIVESELGNLENPTKFELPSYRQHRQTMLVAAGPTSPRVLA</sequence>
<feature type="compositionally biased region" description="Low complexity" evidence="1">
    <location>
        <begin position="349"/>
        <end position="370"/>
    </location>
</feature>
<dbReference type="OrthoDB" id="5565075at2759"/>
<keyword evidence="2" id="KW-0472">Membrane</keyword>
<dbReference type="Proteomes" id="UP001151518">
    <property type="component" value="Unassembled WGS sequence"/>
</dbReference>
<evidence type="ECO:0000256" key="1">
    <source>
        <dbReference type="SAM" id="MobiDB-lite"/>
    </source>
</evidence>
<gene>
    <name evidence="4" type="ORF">GGI25_004491</name>
</gene>
<dbReference type="InterPro" id="IPR009003">
    <property type="entry name" value="Peptidase_S1_PA"/>
</dbReference>
<evidence type="ECO:0000256" key="2">
    <source>
        <dbReference type="SAM" id="Phobius"/>
    </source>
</evidence>
<feature type="chain" id="PRO_5040843825" evidence="3">
    <location>
        <begin position="24"/>
        <end position="557"/>
    </location>
</feature>
<evidence type="ECO:0000313" key="4">
    <source>
        <dbReference type="EMBL" id="KAJ2674006.1"/>
    </source>
</evidence>
<accession>A0A9W8G514</accession>
<dbReference type="EMBL" id="JANBTW010000061">
    <property type="protein sequence ID" value="KAJ2674006.1"/>
    <property type="molecule type" value="Genomic_DNA"/>
</dbReference>
<dbReference type="InterPro" id="IPR043504">
    <property type="entry name" value="Peptidase_S1_PA_chymotrypsin"/>
</dbReference>
<dbReference type="CDD" id="cd12841">
    <property type="entry name" value="TM_EphA1"/>
    <property type="match status" value="1"/>
</dbReference>
<feature type="region of interest" description="Disordered" evidence="1">
    <location>
        <begin position="349"/>
        <end position="387"/>
    </location>
</feature>
<dbReference type="Gene3D" id="2.40.10.10">
    <property type="entry name" value="Trypsin-like serine proteases"/>
    <property type="match status" value="1"/>
</dbReference>
<keyword evidence="2" id="KW-1133">Transmembrane helix</keyword>
<feature type="compositionally biased region" description="Polar residues" evidence="1">
    <location>
        <begin position="434"/>
        <end position="451"/>
    </location>
</feature>
<keyword evidence="3" id="KW-0732">Signal</keyword>